<dbReference type="AlphaFoldDB" id="A0A1A8AUT3"/>
<dbReference type="PROSITE" id="PS50878">
    <property type="entry name" value="RT_POL"/>
    <property type="match status" value="1"/>
</dbReference>
<dbReference type="InterPro" id="IPR043502">
    <property type="entry name" value="DNA/RNA_pol_sf"/>
</dbReference>
<reference evidence="2" key="2">
    <citation type="submission" date="2016-06" db="EMBL/GenBank/DDBJ databases">
        <title>The genome of a short-lived fish provides insights into sex chromosome evolution and the genetic control of aging.</title>
        <authorList>
            <person name="Reichwald K."/>
            <person name="Felder M."/>
            <person name="Petzold A."/>
            <person name="Koch P."/>
            <person name="Groth M."/>
            <person name="Platzer M."/>
        </authorList>
    </citation>
    <scope>NUCLEOTIDE SEQUENCE</scope>
    <source>
        <tissue evidence="2">Brain</tissue>
    </source>
</reference>
<dbReference type="CDD" id="cd01650">
    <property type="entry name" value="RT_nLTR_like"/>
    <property type="match status" value="1"/>
</dbReference>
<proteinExistence type="predicted"/>
<evidence type="ECO:0000259" key="1">
    <source>
        <dbReference type="PROSITE" id="PS50878"/>
    </source>
</evidence>
<dbReference type="EMBL" id="HADY01019515">
    <property type="protein sequence ID" value="SBP58000.1"/>
    <property type="molecule type" value="Transcribed_RNA"/>
</dbReference>
<organism evidence="2">
    <name type="scientific">Nothobranchius furzeri</name>
    <name type="common">Turquoise killifish</name>
    <dbReference type="NCBI Taxonomy" id="105023"/>
    <lineage>
        <taxon>Eukaryota</taxon>
        <taxon>Metazoa</taxon>
        <taxon>Chordata</taxon>
        <taxon>Craniata</taxon>
        <taxon>Vertebrata</taxon>
        <taxon>Euteleostomi</taxon>
        <taxon>Actinopterygii</taxon>
        <taxon>Neopterygii</taxon>
        <taxon>Teleostei</taxon>
        <taxon>Neoteleostei</taxon>
        <taxon>Acanthomorphata</taxon>
        <taxon>Ovalentaria</taxon>
        <taxon>Atherinomorphae</taxon>
        <taxon>Cyprinodontiformes</taxon>
        <taxon>Nothobranchiidae</taxon>
        <taxon>Nothobranchius</taxon>
    </lineage>
</organism>
<dbReference type="SUPFAM" id="SSF56672">
    <property type="entry name" value="DNA/RNA polymerases"/>
    <property type="match status" value="1"/>
</dbReference>
<dbReference type="InterPro" id="IPR000477">
    <property type="entry name" value="RT_dom"/>
</dbReference>
<accession>A0A1A8AUT3</accession>
<evidence type="ECO:0000313" key="2">
    <source>
        <dbReference type="EMBL" id="SBP58000.1"/>
    </source>
</evidence>
<gene>
    <name evidence="2" type="primary">Nfu_g_1_010656</name>
</gene>
<dbReference type="PANTHER" id="PTHR31635:SF196">
    <property type="entry name" value="REVERSE TRANSCRIPTASE DOMAIN-CONTAINING PROTEIN-RELATED"/>
    <property type="match status" value="1"/>
</dbReference>
<feature type="domain" description="Reverse transcriptase" evidence="1">
    <location>
        <begin position="162"/>
        <end position="477"/>
    </location>
</feature>
<reference evidence="2" key="1">
    <citation type="submission" date="2016-05" db="EMBL/GenBank/DDBJ databases">
        <authorList>
            <person name="Lavstsen T."/>
            <person name="Jespersen J.S."/>
        </authorList>
    </citation>
    <scope>NUCLEOTIDE SEQUENCE</scope>
    <source>
        <tissue evidence="2">Brain</tissue>
    </source>
</reference>
<dbReference type="PANTHER" id="PTHR31635">
    <property type="entry name" value="REVERSE TRANSCRIPTASE DOMAIN-CONTAINING PROTEIN-RELATED"/>
    <property type="match status" value="1"/>
</dbReference>
<sequence>MKDLEAKIIFLQETHLLEEEHIKVGRRWQGSLYAASFRSNARGVITLIHKSVPFQVKNVIKDKFEKEIDEYFTINGSQTSASIRWEAFKACLRGVIIAYTSSKSKEKCKTRQQMEKEIKTLEELVFKSRDPVTEKKLLILKAQYNKESADRAASNILRLNQSFYEQGEKPGKILAWQIKQLEVQKNITSIVSSKGEMIIDPMEINKAFRNYYEKLYESQDRSDQTSRNAFLDKINIPTIADDLKQQLDAEITEGEISRAINSMSSVIHRDQNGFMLGRQGLHNVRRVFNIIDGINNSSESALLSLDAEKAFNRVEWPYLFDVLTRFGYGDVFRRWIQLLHSNPTAEILTNKNVSEPIRVKRGCPQGSPISPLLFVLAMEPFAIAVRSSLSVTGIMVNEVEHRISLYADDVIVYLSKIKESIPALLRLIGEFGQISGYVINKSKSSVMLLNEEERDNPPTVTSHFKTVRDFMYLGIRISSKLSEIVENNYERLSKEITEIVDRCISLPISLMGRINIYKMSILPKVLYVYQNIPLPPPVDWFSRIKKLVLGFLWQNGRPRIRLSLLHLPYNEGGVMCPNIEWYYWACQIRSIRYYFDLNNAPQWSEMESMNLHPTLPLYFFSDTAVNLIRKAKNPMVKNMVKVLYGVKIYMNEPVVLSQFTPMWGNQNFRPGREDTVFKQWSIKGLQKI</sequence>
<dbReference type="Pfam" id="PF00078">
    <property type="entry name" value="RVT_1"/>
    <property type="match status" value="1"/>
</dbReference>
<name>A0A1A8AUT3_NOTFU</name>
<dbReference type="Gene3D" id="3.60.10.10">
    <property type="entry name" value="Endonuclease/exonuclease/phosphatase"/>
    <property type="match status" value="1"/>
</dbReference>
<protein>
    <recommendedName>
        <fullName evidence="1">Reverse transcriptase domain-containing protein</fullName>
    </recommendedName>
</protein>
<dbReference type="InterPro" id="IPR036691">
    <property type="entry name" value="Endo/exonu/phosph_ase_sf"/>
</dbReference>